<feature type="signal peptide" evidence="1">
    <location>
        <begin position="1"/>
        <end position="24"/>
    </location>
</feature>
<dbReference type="Proteomes" id="UP001231362">
    <property type="component" value="Unassembled WGS sequence"/>
</dbReference>
<sequence>MKKKILLLAGTVAISSMLASGAFAKGTTSIEGVAPKVITVHQVNMDQLQVELLEKALAPTSAKDAINKWAEAVTTRNGAYQYALFSKELKDQSNAYFKANGWVTGVSSPWVKEYRIKNEKKISKTKHSFNVEFALATSTGSAGSEIVNVTIKKVNQNWFVDSVNAKESAVILERTPYQKQHNFTYRAEEYAFEIPLSWDTKYRTEEKDGNLNFFYKPKDARVPEAILFSIEKIKVSTWNDGYEDSLYVKLGEKNGYIYAMLPVSENQYANKPESPEYKEFEKMSMEFGVIKGNFLIR</sequence>
<evidence type="ECO:0000313" key="2">
    <source>
        <dbReference type="EMBL" id="MDQ0156951.1"/>
    </source>
</evidence>
<organism evidence="2 3">
    <name type="scientific">Anoxybacillus andreesenii</name>
    <dbReference type="NCBI Taxonomy" id="1325932"/>
    <lineage>
        <taxon>Bacteria</taxon>
        <taxon>Bacillati</taxon>
        <taxon>Bacillota</taxon>
        <taxon>Bacilli</taxon>
        <taxon>Bacillales</taxon>
        <taxon>Anoxybacillaceae</taxon>
        <taxon>Anoxybacillus</taxon>
    </lineage>
</organism>
<keyword evidence="3" id="KW-1185">Reference proteome</keyword>
<gene>
    <name evidence="2" type="ORF">J2S07_003276</name>
</gene>
<evidence type="ECO:0000313" key="3">
    <source>
        <dbReference type="Proteomes" id="UP001231362"/>
    </source>
</evidence>
<proteinExistence type="predicted"/>
<reference evidence="2 3" key="1">
    <citation type="submission" date="2023-07" db="EMBL/GenBank/DDBJ databases">
        <title>Genomic Encyclopedia of Type Strains, Phase IV (KMG-IV): sequencing the most valuable type-strain genomes for metagenomic binning, comparative biology and taxonomic classification.</title>
        <authorList>
            <person name="Goeker M."/>
        </authorList>
    </citation>
    <scope>NUCLEOTIDE SEQUENCE [LARGE SCALE GENOMIC DNA]</scope>
    <source>
        <strain evidence="2 3">DSM 23948</strain>
    </source>
</reference>
<name>A0ABT9V7M3_9BACL</name>
<dbReference type="EMBL" id="JAUSTU010000017">
    <property type="protein sequence ID" value="MDQ0156951.1"/>
    <property type="molecule type" value="Genomic_DNA"/>
</dbReference>
<dbReference type="RefSeq" id="WP_307151439.1">
    <property type="nucleotide sequence ID" value="NZ_JAUSTU010000017.1"/>
</dbReference>
<keyword evidence="1" id="KW-0732">Signal</keyword>
<accession>A0ABT9V7M3</accession>
<evidence type="ECO:0000256" key="1">
    <source>
        <dbReference type="SAM" id="SignalP"/>
    </source>
</evidence>
<comment type="caution">
    <text evidence="2">The sequence shown here is derived from an EMBL/GenBank/DDBJ whole genome shotgun (WGS) entry which is preliminary data.</text>
</comment>
<feature type="chain" id="PRO_5046431481" evidence="1">
    <location>
        <begin position="25"/>
        <end position="297"/>
    </location>
</feature>
<protein>
    <submittedName>
        <fullName evidence="2">Uncharacterized protein</fullName>
    </submittedName>
</protein>